<keyword evidence="1" id="KW-0732">Signal</keyword>
<evidence type="ECO:0000256" key="1">
    <source>
        <dbReference type="SAM" id="SignalP"/>
    </source>
</evidence>
<sequence>MKSTRTNKAVPCCTVLCAAVVSGLPLLGKELEDAVSARMTQAGEVSSRDKEFMENAMKFTHSGPADPSDASIVSPNVDVVYSTAWLNLEDGPVQLNILDTEGRFFNVQCMHYYQGVFAAPGYTNGETGKQTVVFHHGDAHSFSDHVDCADGPMERTGRH</sequence>
<evidence type="ECO:0000313" key="3">
    <source>
        <dbReference type="EMBL" id="KAJ8901209.1"/>
    </source>
</evidence>
<dbReference type="PANTHER" id="PTHR36509">
    <property type="entry name" value="BLL3101 PROTEIN"/>
    <property type="match status" value="1"/>
</dbReference>
<dbReference type="AlphaFoldDB" id="A0AAV8UGX6"/>
<dbReference type="Gene3D" id="2.60.40.1610">
    <property type="entry name" value="Domain of unknown function DUF1254"/>
    <property type="match status" value="1"/>
</dbReference>
<feature type="chain" id="PRO_5043922515" description="DUF1254 domain-containing protein" evidence="1">
    <location>
        <begin position="24"/>
        <end position="159"/>
    </location>
</feature>
<dbReference type="Proteomes" id="UP001157974">
    <property type="component" value="Unassembled WGS sequence"/>
</dbReference>
<keyword evidence="4" id="KW-1185">Reference proteome</keyword>
<evidence type="ECO:0000313" key="4">
    <source>
        <dbReference type="Proteomes" id="UP001157974"/>
    </source>
</evidence>
<name>A0AAV8UGX6_9RHOD</name>
<proteinExistence type="predicted"/>
<comment type="caution">
    <text evidence="3">The sequence shown here is derived from an EMBL/GenBank/DDBJ whole genome shotgun (WGS) entry which is preliminary data.</text>
</comment>
<accession>A0AAV8UGX6</accession>
<feature type="domain" description="DUF1254" evidence="2">
    <location>
        <begin position="59"/>
        <end position="138"/>
    </location>
</feature>
<evidence type="ECO:0000259" key="2">
    <source>
        <dbReference type="Pfam" id="PF06863"/>
    </source>
</evidence>
<dbReference type="PANTHER" id="PTHR36509:SF2">
    <property type="entry name" value="BLL3101 PROTEIN"/>
    <property type="match status" value="1"/>
</dbReference>
<protein>
    <recommendedName>
        <fullName evidence="2">DUF1254 domain-containing protein</fullName>
    </recommendedName>
</protein>
<dbReference type="EMBL" id="JAMWBK010000011">
    <property type="protein sequence ID" value="KAJ8901209.1"/>
    <property type="molecule type" value="Genomic_DNA"/>
</dbReference>
<dbReference type="SUPFAM" id="SSF160935">
    <property type="entry name" value="VPA0735-like"/>
    <property type="match status" value="1"/>
</dbReference>
<reference evidence="3 4" key="1">
    <citation type="journal article" date="2023" name="Nat. Commun.">
        <title>Origin of minicircular mitochondrial genomes in red algae.</title>
        <authorList>
            <person name="Lee Y."/>
            <person name="Cho C.H."/>
            <person name="Lee Y.M."/>
            <person name="Park S.I."/>
            <person name="Yang J.H."/>
            <person name="West J.A."/>
            <person name="Bhattacharya D."/>
            <person name="Yoon H.S."/>
        </authorList>
    </citation>
    <scope>NUCLEOTIDE SEQUENCE [LARGE SCALE GENOMIC DNA]</scope>
    <source>
        <strain evidence="3 4">CCMP1338</strain>
        <tissue evidence="3">Whole cell</tissue>
    </source>
</reference>
<dbReference type="InterPro" id="IPR010679">
    <property type="entry name" value="DUF1254"/>
</dbReference>
<dbReference type="InterPro" id="IPR037050">
    <property type="entry name" value="DUF1254_sf"/>
</dbReference>
<feature type="signal peptide" evidence="1">
    <location>
        <begin position="1"/>
        <end position="23"/>
    </location>
</feature>
<dbReference type="Pfam" id="PF06863">
    <property type="entry name" value="DUF1254"/>
    <property type="match status" value="1"/>
</dbReference>
<gene>
    <name evidence="3" type="ORF">NDN08_007058</name>
</gene>
<organism evidence="3 4">
    <name type="scientific">Rhodosorus marinus</name>
    <dbReference type="NCBI Taxonomy" id="101924"/>
    <lineage>
        <taxon>Eukaryota</taxon>
        <taxon>Rhodophyta</taxon>
        <taxon>Stylonematophyceae</taxon>
        <taxon>Stylonematales</taxon>
        <taxon>Stylonemataceae</taxon>
        <taxon>Rhodosorus</taxon>
    </lineage>
</organism>